<comment type="caution">
    <text evidence="13">The sequence shown here is derived from an EMBL/GenBank/DDBJ whole genome shotgun (WGS) entry which is preliminary data.</text>
</comment>
<dbReference type="InterPro" id="IPR005554">
    <property type="entry name" value="NOL6/Upt22"/>
</dbReference>
<evidence type="ECO:0000256" key="5">
    <source>
        <dbReference type="RuleBase" id="RU364032"/>
    </source>
</evidence>
<keyword evidence="4 5" id="KW-0539">Nucleus</keyword>
<dbReference type="Proteomes" id="UP000193920">
    <property type="component" value="Unassembled WGS sequence"/>
</dbReference>
<evidence type="ECO:0000259" key="9">
    <source>
        <dbReference type="Pfam" id="PF17404"/>
    </source>
</evidence>
<dbReference type="Pfam" id="PF03813">
    <property type="entry name" value="Nrap"/>
    <property type="match status" value="1"/>
</dbReference>
<gene>
    <name evidence="13" type="ORF">LY90DRAFT_376154</name>
</gene>
<dbReference type="InterPro" id="IPR035369">
    <property type="entry name" value="Nrap_D4"/>
</dbReference>
<feature type="domain" description="Nrap protein" evidence="9">
    <location>
        <begin position="529"/>
        <end position="694"/>
    </location>
</feature>
<dbReference type="GO" id="GO:0034456">
    <property type="term" value="C:UTP-C complex"/>
    <property type="evidence" value="ECO:0007669"/>
    <property type="project" value="TreeGrafter"/>
</dbReference>
<evidence type="ECO:0000259" key="12">
    <source>
        <dbReference type="Pfam" id="PF17407"/>
    </source>
</evidence>
<dbReference type="GO" id="GO:0006364">
    <property type="term" value="P:rRNA processing"/>
    <property type="evidence" value="ECO:0007669"/>
    <property type="project" value="UniProtKB-KW"/>
</dbReference>
<evidence type="ECO:0000259" key="8">
    <source>
        <dbReference type="Pfam" id="PF17403"/>
    </source>
</evidence>
<dbReference type="OrthoDB" id="10251401at2759"/>
<keyword evidence="5" id="KW-0687">Ribonucleoprotein</keyword>
<dbReference type="PANTHER" id="PTHR17972:SF0">
    <property type="entry name" value="NUCLEOLAR PROTEIN 6"/>
    <property type="match status" value="1"/>
</dbReference>
<proteinExistence type="inferred from homology"/>
<dbReference type="InterPro" id="IPR035082">
    <property type="entry name" value="Nrap_D1"/>
</dbReference>
<dbReference type="Pfam" id="PF17403">
    <property type="entry name" value="Nrap_D2"/>
    <property type="match status" value="1"/>
</dbReference>
<evidence type="ECO:0000256" key="1">
    <source>
        <dbReference type="ARBA" id="ARBA00004604"/>
    </source>
</evidence>
<protein>
    <recommendedName>
        <fullName evidence="5">U3 small nucleolar RNA-associated protein 22</fullName>
    </recommendedName>
</protein>
<name>A0A1Y2F848_9FUNG</name>
<evidence type="ECO:0000256" key="2">
    <source>
        <dbReference type="ARBA" id="ARBA00006674"/>
    </source>
</evidence>
<keyword evidence="5" id="KW-0698">rRNA processing</keyword>
<accession>A0A1Y2F848</accession>
<dbReference type="InterPro" id="IPR035370">
    <property type="entry name" value="Nrap_D5"/>
</dbReference>
<dbReference type="Pfam" id="PF17405">
    <property type="entry name" value="Nrap_D4"/>
    <property type="match status" value="1"/>
</dbReference>
<reference evidence="13 14" key="1">
    <citation type="submission" date="2016-08" db="EMBL/GenBank/DDBJ databases">
        <title>A Parts List for Fungal Cellulosomes Revealed by Comparative Genomics.</title>
        <authorList>
            <consortium name="DOE Joint Genome Institute"/>
            <person name="Haitjema C.H."/>
            <person name="Gilmore S.P."/>
            <person name="Henske J.K."/>
            <person name="Solomon K.V."/>
            <person name="De Groot R."/>
            <person name="Kuo A."/>
            <person name="Mondo S.J."/>
            <person name="Salamov A.A."/>
            <person name="Labutti K."/>
            <person name="Zhao Z."/>
            <person name="Chiniquy J."/>
            <person name="Barry K."/>
            <person name="Brewer H.M."/>
            <person name="Purvine S.O."/>
            <person name="Wright A.T."/>
            <person name="Boxma B."/>
            <person name="Van Alen T."/>
            <person name="Hackstein J.H."/>
            <person name="Baker S.E."/>
            <person name="Grigoriev I.V."/>
            <person name="O'Malley M.A."/>
        </authorList>
    </citation>
    <scope>NUCLEOTIDE SEQUENCE [LARGE SCALE GENOMIC DNA]</scope>
    <source>
        <strain evidence="13 14">G1</strain>
    </source>
</reference>
<feature type="region of interest" description="Disordered" evidence="6">
    <location>
        <begin position="1"/>
        <end position="114"/>
    </location>
</feature>
<dbReference type="Gene3D" id="1.10.1410.10">
    <property type="match status" value="2"/>
</dbReference>
<keyword evidence="5" id="KW-0690">Ribosome biogenesis</keyword>
<dbReference type="GO" id="GO:0006409">
    <property type="term" value="P:tRNA export from nucleus"/>
    <property type="evidence" value="ECO:0007669"/>
    <property type="project" value="TreeGrafter"/>
</dbReference>
<feature type="domain" description="Nrap protein" evidence="11">
    <location>
        <begin position="921"/>
        <end position="1123"/>
    </location>
</feature>
<evidence type="ECO:0000256" key="3">
    <source>
        <dbReference type="ARBA" id="ARBA00022884"/>
    </source>
</evidence>
<dbReference type="GO" id="GO:0032545">
    <property type="term" value="C:CURI complex"/>
    <property type="evidence" value="ECO:0007669"/>
    <property type="project" value="TreeGrafter"/>
</dbReference>
<sequence>MAKRKSQNISKNVAKKVKFEDENVENEEVEKSYEDFEDIEEEDKLSEDDVEEEEEEDDDDDEEDDMDDEEDEDEDEEDEDEDEENEEKGDDRFTERKKAKPLSDNSKYYKAPTNEEIQQLRETTELFNTNIFRLQIEELLSEIKISTKKTVVLEKALHKLKSILDNMKSIPEKSLSEITKLMKKKNIKIPFPNNPPKDIQYKFAFKAPTSVNLVGSYLLQTYCKTPTINNIDLAVEMPKEIFQEKDHMNYRYFYKRAYYLANIAANIQDHKKDFKVKMEFDLFQDDQRQPILVLYGSGDNSEFDFSKSSFCIRILPSISPSVFPVQRLAPTRNNVRPTVEMTTLPPTPLYNNIILTETAYVSHLNTLHRYVKSCAAFKDACKLAKVWLNQRDFNGRNGRLSGFIFSMIMAWLIKCGGPDGSKKLGLNYSSFQLFKITMEFIATHDFINKPIIMTDGQEPISSEFSVNAYSSTNEVVMIDMTGRVNLAANITKYGMLEIQNEAKLAIRNLTGEDSADKFDTLFLQKINPCLKFDNILRIPPLSVPAPLYTVSAALDNPLACLHLKRKLPNLLAKALTDRITHICSFNPVLPKGEISTYNWKVNEKMPENNQVIMIGINLEGNQCTRLVDYGPSAEDEVASKAFRELWGEKSELRRFKDGSILESVVWELNPNNNSNVERSLIVSKMISFILERHIGIKTISSIRDDEEIDQSEESYAHFFSTQLNSFLIPFNSDSSSTFKDAMNAFHDFSRTLQNLDSLPLDIVSVKPCSPGLRYTSVFEPQPIKNSPALDIVISFEQTTRWPDDLKAIQIMKSALLLELSKVLLKKEIIKDAIINVGNSQHKIEAIGYVDLVLESGYTFRCRIQQEREEVLLRRITDSKAPQAIAKSNEYKECVRALTIINHHFNYGPILSVKIQNLCLKFPSLSYTIRLVKRWLGAHLFSKYHISDSIIELICAKVYTNPSPWDTPSSGWAGFIHVLYLFANWNWSEEPLIVPIELESLEPGAEAKQTQNELLYGEKKCYNRAELYQRSRQALLEMREAKPTIEVKHLSKKDKKAVNTTSPNIAMVIATELDPEGNYWTGKIQDRPTKMIMKRLKYLSQAALTEIESIILRGHDTELKKLFVTPKHDFDVIIKLDHSKIINYKENLYYDVEQANKESKKVKYKNLEIDQEENYEFDQFNPMNYYLYNLKKSFGNIAYFFYDQYGGDCIYVLWNKKAFGEIPQPWKINTKYSTMPVDKDSENVKPNVTAIMGEMQRLGQGFVKGFVINKTI</sequence>
<evidence type="ECO:0000313" key="14">
    <source>
        <dbReference type="Proteomes" id="UP000193920"/>
    </source>
</evidence>
<dbReference type="FunFam" id="1.10.1410.10:FF:000006">
    <property type="entry name" value="Nucleolar protein 6"/>
    <property type="match status" value="1"/>
</dbReference>
<dbReference type="PANTHER" id="PTHR17972">
    <property type="entry name" value="NUCLEOLAR RNA-ASSOCIATED PROTEIN"/>
    <property type="match status" value="1"/>
</dbReference>
<dbReference type="Gene3D" id="3.30.70.3030">
    <property type="match status" value="1"/>
</dbReference>
<feature type="domain" description="Nrap protein" evidence="12">
    <location>
        <begin position="1127"/>
        <end position="1264"/>
    </location>
</feature>
<dbReference type="EMBL" id="MCOG01000013">
    <property type="protein sequence ID" value="ORY80072.1"/>
    <property type="molecule type" value="Genomic_DNA"/>
</dbReference>
<evidence type="ECO:0000256" key="4">
    <source>
        <dbReference type="ARBA" id="ARBA00023242"/>
    </source>
</evidence>
<keyword evidence="3 5" id="KW-0694">RNA-binding</keyword>
<keyword evidence="14" id="KW-1185">Reference proteome</keyword>
<dbReference type="STRING" id="1754190.A0A1Y2F848"/>
<evidence type="ECO:0000256" key="6">
    <source>
        <dbReference type="SAM" id="MobiDB-lite"/>
    </source>
</evidence>
<dbReference type="GO" id="GO:0032040">
    <property type="term" value="C:small-subunit processome"/>
    <property type="evidence" value="ECO:0007669"/>
    <property type="project" value="TreeGrafter"/>
</dbReference>
<dbReference type="InterPro" id="IPR035367">
    <property type="entry name" value="Nrap_D2"/>
</dbReference>
<dbReference type="Pfam" id="PF17404">
    <property type="entry name" value="Nrap_D3"/>
    <property type="match status" value="1"/>
</dbReference>
<feature type="compositionally biased region" description="Acidic residues" evidence="6">
    <location>
        <begin position="35"/>
        <end position="88"/>
    </location>
</feature>
<dbReference type="Pfam" id="PF17407">
    <property type="entry name" value="Nrap_D6"/>
    <property type="match status" value="1"/>
</dbReference>
<dbReference type="InterPro" id="IPR035368">
    <property type="entry name" value="Nrap_D3"/>
</dbReference>
<comment type="similarity">
    <text evidence="2 5">Belongs to the NRAP family.</text>
</comment>
<evidence type="ECO:0000313" key="13">
    <source>
        <dbReference type="EMBL" id="ORY80072.1"/>
    </source>
</evidence>
<dbReference type="AlphaFoldDB" id="A0A1Y2F848"/>
<feature type="domain" description="Nrap protein" evidence="8">
    <location>
        <begin position="376"/>
        <end position="525"/>
    </location>
</feature>
<evidence type="ECO:0000259" key="7">
    <source>
        <dbReference type="Pfam" id="PF03813"/>
    </source>
</evidence>
<dbReference type="InterPro" id="IPR035371">
    <property type="entry name" value="Nrap_D6"/>
</dbReference>
<dbReference type="Pfam" id="PF17406">
    <property type="entry name" value="Nrap_D5"/>
    <property type="match status" value="1"/>
</dbReference>
<comment type="subcellular location">
    <subcellularLocation>
        <location evidence="1 5">Nucleus</location>
        <location evidence="1 5">Nucleolus</location>
    </subcellularLocation>
</comment>
<evidence type="ECO:0000259" key="10">
    <source>
        <dbReference type="Pfam" id="PF17405"/>
    </source>
</evidence>
<feature type="domain" description="Nrap protein" evidence="10">
    <location>
        <begin position="731"/>
        <end position="918"/>
    </location>
</feature>
<evidence type="ECO:0000259" key="11">
    <source>
        <dbReference type="Pfam" id="PF17406"/>
    </source>
</evidence>
<feature type="domain" description="Nrap protein" evidence="7">
    <location>
        <begin position="231"/>
        <end position="372"/>
    </location>
</feature>
<organism evidence="13 14">
    <name type="scientific">Neocallimastix californiae</name>
    <dbReference type="NCBI Taxonomy" id="1754190"/>
    <lineage>
        <taxon>Eukaryota</taxon>
        <taxon>Fungi</taxon>
        <taxon>Fungi incertae sedis</taxon>
        <taxon>Chytridiomycota</taxon>
        <taxon>Chytridiomycota incertae sedis</taxon>
        <taxon>Neocallimastigomycetes</taxon>
        <taxon>Neocallimastigales</taxon>
        <taxon>Neocallimastigaceae</taxon>
        <taxon>Neocallimastix</taxon>
    </lineage>
</organism>
<dbReference type="GO" id="GO:0003723">
    <property type="term" value="F:RNA binding"/>
    <property type="evidence" value="ECO:0007669"/>
    <property type="project" value="UniProtKB-KW"/>
</dbReference>